<dbReference type="EMBL" id="LOSJ02000002">
    <property type="protein sequence ID" value="PNM57581.1"/>
    <property type="molecule type" value="Genomic_DNA"/>
</dbReference>
<dbReference type="InterPro" id="IPR012289">
    <property type="entry name" value="Lytic_TGlycosylase_superhlx_L"/>
</dbReference>
<feature type="domain" description="Transglycosylase SLT" evidence="4">
    <location>
        <begin position="488"/>
        <end position="599"/>
    </location>
</feature>
<evidence type="ECO:0000256" key="1">
    <source>
        <dbReference type="ARBA" id="ARBA00007734"/>
    </source>
</evidence>
<proteinExistence type="inferred from homology"/>
<dbReference type="InterPro" id="IPR008939">
    <property type="entry name" value="Lytic_TGlycosylase_superhlx_U"/>
</dbReference>
<evidence type="ECO:0000256" key="2">
    <source>
        <dbReference type="ARBA" id="ARBA00022729"/>
    </source>
</evidence>
<evidence type="ECO:0000313" key="7">
    <source>
        <dbReference type="Proteomes" id="UP000053748"/>
    </source>
</evidence>
<dbReference type="PROSITE" id="PS51257">
    <property type="entry name" value="PROKAR_LIPOPROTEIN"/>
    <property type="match status" value="1"/>
</dbReference>
<evidence type="ECO:0000259" key="4">
    <source>
        <dbReference type="Pfam" id="PF01464"/>
    </source>
</evidence>
<dbReference type="PANTHER" id="PTHR37423:SF5">
    <property type="entry name" value="SOLUBLE LYTIC MUREIN TRANSGLYCOSYLASE"/>
    <property type="match status" value="1"/>
</dbReference>
<dbReference type="Gene3D" id="1.10.1240.20">
    <property type="entry name" value="Lytic transglycosylase, superhelical linker domain"/>
    <property type="match status" value="1"/>
</dbReference>
<feature type="chain" id="PRO_5014456470" evidence="3">
    <location>
        <begin position="30"/>
        <end position="648"/>
    </location>
</feature>
<dbReference type="Gene3D" id="1.10.530.10">
    <property type="match status" value="1"/>
</dbReference>
<keyword evidence="7" id="KW-1185">Reference proteome</keyword>
<dbReference type="RefSeq" id="WP_000197605.1">
    <property type="nucleotide sequence ID" value="NZ_CAWMSS010000001.1"/>
</dbReference>
<dbReference type="NCBIfam" id="NF008631">
    <property type="entry name" value="PRK11619.1"/>
    <property type="match status" value="1"/>
</dbReference>
<feature type="domain" description="Lytic transglycosylase superhelical linker" evidence="5">
    <location>
        <begin position="411"/>
        <end position="475"/>
    </location>
</feature>
<organism evidence="6 7">
    <name type="scientific">Vibrio mimicus</name>
    <dbReference type="NCBI Taxonomy" id="674"/>
    <lineage>
        <taxon>Bacteria</taxon>
        <taxon>Pseudomonadati</taxon>
        <taxon>Pseudomonadota</taxon>
        <taxon>Gammaproteobacteria</taxon>
        <taxon>Vibrionales</taxon>
        <taxon>Vibrionaceae</taxon>
        <taxon>Vibrio</taxon>
    </lineage>
</organism>
<evidence type="ECO:0000313" key="6">
    <source>
        <dbReference type="EMBL" id="PNM57581.1"/>
    </source>
</evidence>
<dbReference type="Pfam" id="PF14718">
    <property type="entry name" value="SLT_L"/>
    <property type="match status" value="1"/>
</dbReference>
<dbReference type="InterPro" id="IPR037061">
    <property type="entry name" value="Lytic_TGlycoase_superhlx_L_sf"/>
</dbReference>
<evidence type="ECO:0000259" key="5">
    <source>
        <dbReference type="Pfam" id="PF14718"/>
    </source>
</evidence>
<reference evidence="6" key="1">
    <citation type="submission" date="2017-12" db="EMBL/GenBank/DDBJ databases">
        <title>FDA dAtabase for Regulatory Grade micrObial Sequences (FDA-ARGOS): Supporting development and validation of Infectious Disease Dx tests.</title>
        <authorList>
            <person name="Hoffmann M."/>
            <person name="Allard M."/>
            <person name="Evans P."/>
            <person name="Brown E."/>
            <person name="Tallon L.J."/>
            <person name="Sadzewicz L."/>
            <person name="Sengamalay N."/>
            <person name="Ott S."/>
            <person name="Godinez A."/>
            <person name="Nagaraj S."/>
            <person name="Vavikolanu K."/>
            <person name="Aluvathingal J."/>
            <person name="Nadendla S."/>
            <person name="Hobson J."/>
            <person name="Sichtig H."/>
        </authorList>
    </citation>
    <scope>NUCLEOTIDE SEQUENCE [LARGE SCALE GENOMIC DNA]</scope>
    <source>
        <strain evidence="6">FDAARGOS_113</strain>
    </source>
</reference>
<dbReference type="SUPFAM" id="SSF48435">
    <property type="entry name" value="Bacterial muramidases"/>
    <property type="match status" value="1"/>
</dbReference>
<dbReference type="Gene3D" id="1.25.20.10">
    <property type="entry name" value="Bacterial muramidases"/>
    <property type="match status" value="1"/>
</dbReference>
<dbReference type="AlphaFoldDB" id="A0A2J9V1E1"/>
<dbReference type="GO" id="GO:0042597">
    <property type="term" value="C:periplasmic space"/>
    <property type="evidence" value="ECO:0007669"/>
    <property type="project" value="InterPro"/>
</dbReference>
<dbReference type="Proteomes" id="UP000053748">
    <property type="component" value="Unassembled WGS sequence"/>
</dbReference>
<keyword evidence="2 3" id="KW-0732">Signal</keyword>
<dbReference type="GO" id="GO:0004553">
    <property type="term" value="F:hydrolase activity, hydrolyzing O-glycosyl compounds"/>
    <property type="evidence" value="ECO:0007669"/>
    <property type="project" value="InterPro"/>
</dbReference>
<gene>
    <name evidence="6" type="ORF">AL544_016775</name>
</gene>
<dbReference type="CDD" id="cd13401">
    <property type="entry name" value="Slt70-like"/>
    <property type="match status" value="1"/>
</dbReference>
<dbReference type="STRING" id="674.VM_11690"/>
<feature type="signal peptide" evidence="3">
    <location>
        <begin position="1"/>
        <end position="29"/>
    </location>
</feature>
<dbReference type="PANTHER" id="PTHR37423">
    <property type="entry name" value="SOLUBLE LYTIC MUREIN TRANSGLYCOSYLASE-RELATED"/>
    <property type="match status" value="1"/>
</dbReference>
<comment type="caution">
    <text evidence="6">The sequence shown here is derived from an EMBL/GenBank/DDBJ whole genome shotgun (WGS) entry which is preliminary data.</text>
</comment>
<evidence type="ECO:0000256" key="3">
    <source>
        <dbReference type="SAM" id="SignalP"/>
    </source>
</evidence>
<accession>A0A2J9V1E1</accession>
<dbReference type="Pfam" id="PF01464">
    <property type="entry name" value="SLT"/>
    <property type="match status" value="1"/>
</dbReference>
<dbReference type="InterPro" id="IPR008258">
    <property type="entry name" value="Transglycosylase_SLT_dom_1"/>
</dbReference>
<dbReference type="InterPro" id="IPR023346">
    <property type="entry name" value="Lysozyme-like_dom_sf"/>
</dbReference>
<dbReference type="OrthoDB" id="92254at2"/>
<name>A0A2J9V1E1_VIBMI</name>
<comment type="similarity">
    <text evidence="1">Belongs to the transglycosylase Slt family.</text>
</comment>
<dbReference type="SUPFAM" id="SSF53955">
    <property type="entry name" value="Lysozyme-like"/>
    <property type="match status" value="1"/>
</dbReference>
<protein>
    <submittedName>
        <fullName evidence="6">Murein transglycosylase</fullName>
    </submittedName>
</protein>
<sequence length="648" mass="74389">MTRLTVFKPHSLVSIFMLTTACVMGSASASALDLEAQRAQYEQAQRWLDEKKVPEYQRIRKQIESYPLTPYLDYRAFLIDLGSKPPIAVRNFIDSHKEYPFSGRVAAPYLDALAQNKKWAALLQFQTQLPNGETYQCHYYNAKLQTGKRSEAFEGAKKLWLNGASIADACDPLFAEWERVGGLTDEWVLKRSLLAFEGRNRNLMIYLQKKLDGKKSQAKAQAMLELFDKPERVVAYSRKASQEPINQKVAELALQKWARSEPQEAQAVLNDVAKAQGWNREQKSRISHFIAIRLMETEDEALAKWRDEVTRQSNNVRLIEARTRLALRENNWRELTQWISVLPEQERKTLRWQYWLGRSEMALGKKKEGSERLKALLGQRSFYSVAAAKVLKQSVNYPTSTVTLDMALIKAHKKALVRIDELIALDKVIAAKSEWRWLLERVSQKEKEMLAAYAANAGWHQMTITATISASLWDNNQLRFPVVHQNLFNLHGKKNGIDPITLMSLARQESAMDSDAQSPVGARGLMQIMPDTARYTARKYQLSYSNPDELYQVGKNIEIGSLYLSSLLERYDQNRILAFAAYNAGPSRVDTWLKRSQGKLDAYGFIEAIPFAETRGYVQNILMFETYYRDLMGVEGHFLNDHELNTKY</sequence>